<organism evidence="2 3">
    <name type="scientific">Polyplax serrata</name>
    <name type="common">Common mouse louse</name>
    <dbReference type="NCBI Taxonomy" id="468196"/>
    <lineage>
        <taxon>Eukaryota</taxon>
        <taxon>Metazoa</taxon>
        <taxon>Ecdysozoa</taxon>
        <taxon>Arthropoda</taxon>
        <taxon>Hexapoda</taxon>
        <taxon>Insecta</taxon>
        <taxon>Pterygota</taxon>
        <taxon>Neoptera</taxon>
        <taxon>Paraneoptera</taxon>
        <taxon>Psocodea</taxon>
        <taxon>Troctomorpha</taxon>
        <taxon>Phthiraptera</taxon>
        <taxon>Anoplura</taxon>
        <taxon>Polyplacidae</taxon>
        <taxon>Polyplax</taxon>
    </lineage>
</organism>
<dbReference type="Proteomes" id="UP001372834">
    <property type="component" value="Unassembled WGS sequence"/>
</dbReference>
<name>A0AAN8XPP9_POLSC</name>
<dbReference type="AlphaFoldDB" id="A0AAN8XPP9"/>
<comment type="caution">
    <text evidence="2">The sequence shown here is derived from an EMBL/GenBank/DDBJ whole genome shotgun (WGS) entry which is preliminary data.</text>
</comment>
<evidence type="ECO:0000313" key="2">
    <source>
        <dbReference type="EMBL" id="KAK6644590.1"/>
    </source>
</evidence>
<accession>A0AAN8XPP9</accession>
<proteinExistence type="predicted"/>
<gene>
    <name evidence="2" type="ORF">RUM43_000857</name>
</gene>
<evidence type="ECO:0000256" key="1">
    <source>
        <dbReference type="SAM" id="MobiDB-lite"/>
    </source>
</evidence>
<evidence type="ECO:0000313" key="3">
    <source>
        <dbReference type="Proteomes" id="UP001372834"/>
    </source>
</evidence>
<feature type="region of interest" description="Disordered" evidence="1">
    <location>
        <begin position="36"/>
        <end position="67"/>
    </location>
</feature>
<protein>
    <submittedName>
        <fullName evidence="2">Uncharacterized protein</fullName>
    </submittedName>
</protein>
<feature type="compositionally biased region" description="Basic residues" evidence="1">
    <location>
        <begin position="45"/>
        <end position="56"/>
    </location>
</feature>
<sequence>MGLNIRARFSDRGGGCGPCEVWEACKMKAISPSTESEQMAENARRRTKKWNKKKKSNSNLKCKTSLGRDAPYFNSLIIYLLYVIDMFADIKFNIVTYL</sequence>
<dbReference type="EMBL" id="JAWJWE010000001">
    <property type="protein sequence ID" value="KAK6644590.1"/>
    <property type="molecule type" value="Genomic_DNA"/>
</dbReference>
<reference evidence="2 3" key="1">
    <citation type="submission" date="2023-10" db="EMBL/GenBank/DDBJ databases">
        <title>Genomes of two closely related lineages of the louse Polyplax serrata with different host specificities.</title>
        <authorList>
            <person name="Martinu J."/>
            <person name="Tarabai H."/>
            <person name="Stefka J."/>
            <person name="Hypsa V."/>
        </authorList>
    </citation>
    <scope>NUCLEOTIDE SEQUENCE [LARGE SCALE GENOMIC DNA]</scope>
    <source>
        <strain evidence="2">HR10_N</strain>
    </source>
</reference>